<reference evidence="3 4" key="1">
    <citation type="submission" date="2016-10" db="EMBL/GenBank/DDBJ databases">
        <authorList>
            <person name="de Groot N.N."/>
        </authorList>
    </citation>
    <scope>NUCLEOTIDE SEQUENCE [LARGE SCALE GENOMIC DNA]</scope>
    <source>
        <strain evidence="3 4">AA1</strain>
    </source>
</reference>
<dbReference type="PANTHER" id="PTHR30160">
    <property type="entry name" value="TETRAACYLDISACCHARIDE 4'-KINASE-RELATED"/>
    <property type="match status" value="1"/>
</dbReference>
<accession>A0A1G5AIJ0</accession>
<dbReference type="SUPFAM" id="SSF53756">
    <property type="entry name" value="UDP-Glycosyltransferase/glycogen phosphorylase"/>
    <property type="match status" value="1"/>
</dbReference>
<name>A0A1G5AIJ0_9BACT</name>
<dbReference type="InterPro" id="IPR051199">
    <property type="entry name" value="LPS_LOS_Heptosyltrfase"/>
</dbReference>
<evidence type="ECO:0000313" key="3">
    <source>
        <dbReference type="EMBL" id="SCX77669.1"/>
    </source>
</evidence>
<evidence type="ECO:0000256" key="2">
    <source>
        <dbReference type="ARBA" id="ARBA00022679"/>
    </source>
</evidence>
<dbReference type="GO" id="GO:0009244">
    <property type="term" value="P:lipopolysaccharide core region biosynthetic process"/>
    <property type="evidence" value="ECO:0007669"/>
    <property type="project" value="TreeGrafter"/>
</dbReference>
<dbReference type="CDD" id="cd03789">
    <property type="entry name" value="GT9_LPS_heptosyltransferase"/>
    <property type="match status" value="1"/>
</dbReference>
<dbReference type="Gene3D" id="3.40.50.2000">
    <property type="entry name" value="Glycogen Phosphorylase B"/>
    <property type="match status" value="2"/>
</dbReference>
<protein>
    <submittedName>
        <fullName evidence="3">Heptosyltransferase-2</fullName>
    </submittedName>
</protein>
<dbReference type="EMBL" id="FMUX01000001">
    <property type="protein sequence ID" value="SCX77669.1"/>
    <property type="molecule type" value="Genomic_DNA"/>
</dbReference>
<gene>
    <name evidence="3" type="ORF">SAMN05216233_101212</name>
</gene>
<proteinExistence type="predicted"/>
<keyword evidence="2 3" id="KW-0808">Transferase</keyword>
<keyword evidence="4" id="KW-1185">Reference proteome</keyword>
<dbReference type="GO" id="GO:0005829">
    <property type="term" value="C:cytosol"/>
    <property type="evidence" value="ECO:0007669"/>
    <property type="project" value="TreeGrafter"/>
</dbReference>
<evidence type="ECO:0000313" key="4">
    <source>
        <dbReference type="Proteomes" id="UP000198870"/>
    </source>
</evidence>
<dbReference type="Proteomes" id="UP000198870">
    <property type="component" value="Unassembled WGS sequence"/>
</dbReference>
<dbReference type="Pfam" id="PF01075">
    <property type="entry name" value="Glyco_transf_9"/>
    <property type="match status" value="1"/>
</dbReference>
<dbReference type="GO" id="GO:0008713">
    <property type="term" value="F:ADP-heptose-lipopolysaccharide heptosyltransferase activity"/>
    <property type="evidence" value="ECO:0007669"/>
    <property type="project" value="TreeGrafter"/>
</dbReference>
<keyword evidence="1" id="KW-0328">Glycosyltransferase</keyword>
<dbReference type="InterPro" id="IPR002201">
    <property type="entry name" value="Glyco_trans_9"/>
</dbReference>
<dbReference type="AlphaFoldDB" id="A0A1G5AIJ0"/>
<dbReference type="STRING" id="419481.SAMN05216233_101212"/>
<organism evidence="3 4">
    <name type="scientific">Desulfoluna spongiiphila</name>
    <dbReference type="NCBI Taxonomy" id="419481"/>
    <lineage>
        <taxon>Bacteria</taxon>
        <taxon>Pseudomonadati</taxon>
        <taxon>Thermodesulfobacteriota</taxon>
        <taxon>Desulfobacteria</taxon>
        <taxon>Desulfobacterales</taxon>
        <taxon>Desulfolunaceae</taxon>
        <taxon>Desulfoluna</taxon>
    </lineage>
</organism>
<evidence type="ECO:0000256" key="1">
    <source>
        <dbReference type="ARBA" id="ARBA00022676"/>
    </source>
</evidence>
<sequence>MSKRDTEETDLMKILIVQTSFLGDTILSTPVIEGINALYPDAELWMMTTPLSSHLVANDPLLAGVIPYDKRGSSKGIKGLRTMAAEVKAMGFDRVYSLHRSIRTSVMLALAGIPERVGFSNAKGRFLYHRTFRRDPSIHDVLRNLAILEGEADITALKADMRLFPPPDSEISEAVKNAIPTSPFALMVPGSAWETKMWHSEGYRTVAKSLLQKGLSVVVAGGPDEAQACRKASEGTAAVNLAGKTGIGEMIWIAKKAAVIICNDSMALHMASALKVPNVAIFCSTTPAFGFGPWKNRAIVVEKELPCRPCGRHGKRECPNGTEACMREITPEQVLSSVETLLGEELP</sequence>
<dbReference type="PANTHER" id="PTHR30160:SF1">
    <property type="entry name" value="LIPOPOLYSACCHARIDE 1,2-N-ACETYLGLUCOSAMINETRANSFERASE-RELATED"/>
    <property type="match status" value="1"/>
</dbReference>
<dbReference type="OrthoDB" id="9797795at2"/>